<keyword evidence="2" id="KW-1185">Reference proteome</keyword>
<comment type="caution">
    <text evidence="1">The sequence shown here is derived from an EMBL/GenBank/DDBJ whole genome shotgun (WGS) entry which is preliminary data.</text>
</comment>
<proteinExistence type="predicted"/>
<gene>
    <name evidence="1" type="ORF">Glove_120g201</name>
</gene>
<dbReference type="OrthoDB" id="2384917at2759"/>
<dbReference type="EMBL" id="PQFF01000112">
    <property type="protein sequence ID" value="RHZ81418.1"/>
    <property type="molecule type" value="Genomic_DNA"/>
</dbReference>
<dbReference type="Proteomes" id="UP000266861">
    <property type="component" value="Unassembled WGS sequence"/>
</dbReference>
<reference evidence="1 2" key="1">
    <citation type="submission" date="2018-08" db="EMBL/GenBank/DDBJ databases">
        <title>Genome and evolution of the arbuscular mycorrhizal fungus Diversispora epigaea (formerly Glomus versiforme) and its bacterial endosymbionts.</title>
        <authorList>
            <person name="Sun X."/>
            <person name="Fei Z."/>
            <person name="Harrison M."/>
        </authorList>
    </citation>
    <scope>NUCLEOTIDE SEQUENCE [LARGE SCALE GENOMIC DNA]</scope>
    <source>
        <strain evidence="1 2">IT104</strain>
    </source>
</reference>
<accession>A0A397J3Y6</accession>
<protein>
    <submittedName>
        <fullName evidence="1">Uncharacterized protein</fullName>
    </submittedName>
</protein>
<evidence type="ECO:0000313" key="1">
    <source>
        <dbReference type="EMBL" id="RHZ81418.1"/>
    </source>
</evidence>
<evidence type="ECO:0000313" key="2">
    <source>
        <dbReference type="Proteomes" id="UP000266861"/>
    </source>
</evidence>
<name>A0A397J3Y6_9GLOM</name>
<sequence>MSEVMNGILHWQVLKMKKSDFLKTLEYLQKLEFNISYYNYDFAIEVQKEQHEKYNKFFHRGNLNNYIKQQT</sequence>
<organism evidence="1 2">
    <name type="scientific">Diversispora epigaea</name>
    <dbReference type="NCBI Taxonomy" id="1348612"/>
    <lineage>
        <taxon>Eukaryota</taxon>
        <taxon>Fungi</taxon>
        <taxon>Fungi incertae sedis</taxon>
        <taxon>Mucoromycota</taxon>
        <taxon>Glomeromycotina</taxon>
        <taxon>Glomeromycetes</taxon>
        <taxon>Diversisporales</taxon>
        <taxon>Diversisporaceae</taxon>
        <taxon>Diversispora</taxon>
    </lineage>
</organism>
<dbReference type="AlphaFoldDB" id="A0A397J3Y6"/>